<accession>Q6K2F5</accession>
<evidence type="ECO:0000256" key="1">
    <source>
        <dbReference type="SAM" id="MobiDB-lite"/>
    </source>
</evidence>
<evidence type="ECO:0000313" key="3">
    <source>
        <dbReference type="Proteomes" id="UP000000763"/>
    </source>
</evidence>
<proteinExistence type="predicted"/>
<organism evidence="2 3">
    <name type="scientific">Oryza sativa subsp. japonica</name>
    <name type="common">Rice</name>
    <dbReference type="NCBI Taxonomy" id="39947"/>
    <lineage>
        <taxon>Eukaryota</taxon>
        <taxon>Viridiplantae</taxon>
        <taxon>Streptophyta</taxon>
        <taxon>Embryophyta</taxon>
        <taxon>Tracheophyta</taxon>
        <taxon>Spermatophyta</taxon>
        <taxon>Magnoliopsida</taxon>
        <taxon>Liliopsida</taxon>
        <taxon>Poales</taxon>
        <taxon>Poaceae</taxon>
        <taxon>BOP clade</taxon>
        <taxon>Oryzoideae</taxon>
        <taxon>Oryzeae</taxon>
        <taxon>Oryzinae</taxon>
        <taxon>Oryza</taxon>
        <taxon>Oryza sativa</taxon>
    </lineage>
</organism>
<protein>
    <submittedName>
        <fullName evidence="2">Uncharacterized protein</fullName>
    </submittedName>
</protein>
<dbReference type="Proteomes" id="UP000000763">
    <property type="component" value="Chromosome 2"/>
</dbReference>
<sequence>MGQRHKVAGPPWTGTTRVVHRRSTGPTVRIGREADRTARRRLGTARLGFKTGRPAMATGGDAHGRRRRQSAAWEATEDGAKSGGSG</sequence>
<gene>
    <name evidence="2" type="primary">OSJNBa0052M16.30</name>
</gene>
<reference evidence="3" key="2">
    <citation type="journal article" date="2008" name="Nucleic Acids Res.">
        <title>The rice annotation project database (RAP-DB): 2008 update.</title>
        <authorList>
            <consortium name="The rice annotation project (RAP)"/>
        </authorList>
    </citation>
    <scope>GENOME REANNOTATION</scope>
    <source>
        <strain evidence="3">cv. Nipponbare</strain>
    </source>
</reference>
<name>Q6K2F5_ORYSJ</name>
<reference evidence="3" key="1">
    <citation type="journal article" date="2005" name="Nature">
        <title>The map-based sequence of the rice genome.</title>
        <authorList>
            <consortium name="International rice genome sequencing project (IRGSP)"/>
            <person name="Matsumoto T."/>
            <person name="Wu J."/>
            <person name="Kanamori H."/>
            <person name="Katayose Y."/>
            <person name="Fujisawa M."/>
            <person name="Namiki N."/>
            <person name="Mizuno H."/>
            <person name="Yamamoto K."/>
            <person name="Antonio B.A."/>
            <person name="Baba T."/>
            <person name="Sakata K."/>
            <person name="Nagamura Y."/>
            <person name="Aoki H."/>
            <person name="Arikawa K."/>
            <person name="Arita K."/>
            <person name="Bito T."/>
            <person name="Chiden Y."/>
            <person name="Fujitsuka N."/>
            <person name="Fukunaka R."/>
            <person name="Hamada M."/>
            <person name="Harada C."/>
            <person name="Hayashi A."/>
            <person name="Hijishita S."/>
            <person name="Honda M."/>
            <person name="Hosokawa S."/>
            <person name="Ichikawa Y."/>
            <person name="Idonuma A."/>
            <person name="Iijima M."/>
            <person name="Ikeda M."/>
            <person name="Ikeno M."/>
            <person name="Ito K."/>
            <person name="Ito S."/>
            <person name="Ito T."/>
            <person name="Ito Y."/>
            <person name="Ito Y."/>
            <person name="Iwabuchi A."/>
            <person name="Kamiya K."/>
            <person name="Karasawa W."/>
            <person name="Kurita K."/>
            <person name="Katagiri S."/>
            <person name="Kikuta A."/>
            <person name="Kobayashi H."/>
            <person name="Kobayashi N."/>
            <person name="Machita K."/>
            <person name="Maehara T."/>
            <person name="Masukawa M."/>
            <person name="Mizubayashi T."/>
            <person name="Mukai Y."/>
            <person name="Nagasaki H."/>
            <person name="Nagata Y."/>
            <person name="Naito S."/>
            <person name="Nakashima M."/>
            <person name="Nakama Y."/>
            <person name="Nakamichi Y."/>
            <person name="Nakamura M."/>
            <person name="Meguro A."/>
            <person name="Negishi M."/>
            <person name="Ohta I."/>
            <person name="Ohta T."/>
            <person name="Okamoto M."/>
            <person name="Ono N."/>
            <person name="Saji S."/>
            <person name="Sakaguchi M."/>
            <person name="Sakai K."/>
            <person name="Shibata M."/>
            <person name="Shimokawa T."/>
            <person name="Song J."/>
            <person name="Takazaki Y."/>
            <person name="Terasawa K."/>
            <person name="Tsugane M."/>
            <person name="Tsuji K."/>
            <person name="Ueda S."/>
            <person name="Waki K."/>
            <person name="Yamagata H."/>
            <person name="Yamamoto M."/>
            <person name="Yamamoto S."/>
            <person name="Yamane H."/>
            <person name="Yoshiki S."/>
            <person name="Yoshihara R."/>
            <person name="Yukawa K."/>
            <person name="Zhong H."/>
            <person name="Yano M."/>
            <person name="Yuan Q."/>
            <person name="Ouyang S."/>
            <person name="Liu J."/>
            <person name="Jones K.M."/>
            <person name="Gansberger K."/>
            <person name="Moffat K."/>
            <person name="Hill J."/>
            <person name="Bera J."/>
            <person name="Fadrosh D."/>
            <person name="Jin S."/>
            <person name="Johri S."/>
            <person name="Kim M."/>
            <person name="Overton L."/>
            <person name="Reardon M."/>
            <person name="Tsitrin T."/>
            <person name="Vuong H."/>
            <person name="Weaver B."/>
            <person name="Ciecko A."/>
            <person name="Tallon L."/>
            <person name="Jackson J."/>
            <person name="Pai G."/>
            <person name="Aken S.V."/>
            <person name="Utterback T."/>
            <person name="Reidmuller S."/>
            <person name="Feldblyum T."/>
            <person name="Hsiao J."/>
            <person name="Zismann V."/>
            <person name="Iobst S."/>
            <person name="de Vazeille A.R."/>
            <person name="Buell C.R."/>
            <person name="Ying K."/>
            <person name="Li Y."/>
            <person name="Lu T."/>
            <person name="Huang Y."/>
            <person name="Zhao Q."/>
            <person name="Feng Q."/>
            <person name="Zhang L."/>
            <person name="Zhu J."/>
            <person name="Weng Q."/>
            <person name="Mu J."/>
            <person name="Lu Y."/>
            <person name="Fan D."/>
            <person name="Liu Y."/>
            <person name="Guan J."/>
            <person name="Zhang Y."/>
            <person name="Yu S."/>
            <person name="Liu X."/>
            <person name="Zhang Y."/>
            <person name="Hong G."/>
            <person name="Han B."/>
            <person name="Choisne N."/>
            <person name="Demange N."/>
            <person name="Orjeda G."/>
            <person name="Samain S."/>
            <person name="Cattolico L."/>
            <person name="Pelletier E."/>
            <person name="Couloux A."/>
            <person name="Segurens B."/>
            <person name="Wincker P."/>
            <person name="D'Hont A."/>
            <person name="Scarpelli C."/>
            <person name="Weissenbach J."/>
            <person name="Salanoubat M."/>
            <person name="Quetier F."/>
            <person name="Yu Y."/>
            <person name="Kim H.R."/>
            <person name="Rambo T."/>
            <person name="Currie J."/>
            <person name="Collura K."/>
            <person name="Luo M."/>
            <person name="Yang T."/>
            <person name="Ammiraju J.S.S."/>
            <person name="Engler F."/>
            <person name="Soderlund C."/>
            <person name="Wing R.A."/>
            <person name="Palmer L.E."/>
            <person name="de la Bastide M."/>
            <person name="Spiegel L."/>
            <person name="Nascimento L."/>
            <person name="Zutavern T."/>
            <person name="O'Shaughnessy A."/>
            <person name="Dike S."/>
            <person name="Dedhia N."/>
            <person name="Preston R."/>
            <person name="Balija V."/>
            <person name="McCombie W.R."/>
            <person name="Chow T."/>
            <person name="Chen H."/>
            <person name="Chung M."/>
            <person name="Chen C."/>
            <person name="Shaw J."/>
            <person name="Wu H."/>
            <person name="Hsiao K."/>
            <person name="Chao Y."/>
            <person name="Chu M."/>
            <person name="Cheng C."/>
            <person name="Hour A."/>
            <person name="Lee P."/>
            <person name="Lin S."/>
            <person name="Lin Y."/>
            <person name="Liou J."/>
            <person name="Liu S."/>
            <person name="Hsing Y."/>
            <person name="Raghuvanshi S."/>
            <person name="Mohanty A."/>
            <person name="Bharti A.K."/>
            <person name="Gaur A."/>
            <person name="Gupta V."/>
            <person name="Kumar D."/>
            <person name="Ravi V."/>
            <person name="Vij S."/>
            <person name="Kapur A."/>
            <person name="Khurana P."/>
            <person name="Khurana P."/>
            <person name="Khurana J.P."/>
            <person name="Tyagi A.K."/>
            <person name="Gaikwad K."/>
            <person name="Singh A."/>
            <person name="Dalal V."/>
            <person name="Srivastava S."/>
            <person name="Dixit A."/>
            <person name="Pal A.K."/>
            <person name="Ghazi I.A."/>
            <person name="Yadav M."/>
            <person name="Pandit A."/>
            <person name="Bhargava A."/>
            <person name="Sureshbabu K."/>
            <person name="Batra K."/>
            <person name="Sharma T.R."/>
            <person name="Mohapatra T."/>
            <person name="Singh N.K."/>
            <person name="Messing J."/>
            <person name="Nelson A.B."/>
            <person name="Fuks G."/>
            <person name="Kavchok S."/>
            <person name="Keizer G."/>
            <person name="Linton E."/>
            <person name="Llaca V."/>
            <person name="Song R."/>
            <person name="Tanyolac B."/>
            <person name="Young S."/>
            <person name="Ho-Il K."/>
            <person name="Hahn J.H."/>
            <person name="Sangsakoo G."/>
            <person name="Vanavichit A."/>
            <person name="de Mattos Luiz.A.T."/>
            <person name="Zimmer P.D."/>
            <person name="Malone G."/>
            <person name="Dellagostin O."/>
            <person name="de Oliveira A.C."/>
            <person name="Bevan M."/>
            <person name="Bancroft I."/>
            <person name="Minx P."/>
            <person name="Cordum H."/>
            <person name="Wilson R."/>
            <person name="Cheng Z."/>
            <person name="Jin W."/>
            <person name="Jiang J."/>
            <person name="Leong S.A."/>
            <person name="Iwama H."/>
            <person name="Gojobori T."/>
            <person name="Itoh T."/>
            <person name="Niimura Y."/>
            <person name="Fujii Y."/>
            <person name="Habara T."/>
            <person name="Sakai H."/>
            <person name="Sato Y."/>
            <person name="Wilson G."/>
            <person name="Kumar K."/>
            <person name="McCouch S."/>
            <person name="Juretic N."/>
            <person name="Hoen D."/>
            <person name="Wright S."/>
            <person name="Bruskiewich R."/>
            <person name="Bureau T."/>
            <person name="Miyao A."/>
            <person name="Hirochika H."/>
            <person name="Nishikawa T."/>
            <person name="Kadowaki K."/>
            <person name="Sugiura M."/>
            <person name="Burr B."/>
            <person name="Sasaki T."/>
        </authorList>
    </citation>
    <scope>NUCLEOTIDE SEQUENCE [LARGE SCALE GENOMIC DNA]</scope>
    <source>
        <strain evidence="3">cv. Nipponbare</strain>
    </source>
</reference>
<dbReference type="EMBL" id="AP005841">
    <property type="protein sequence ID" value="BAD23661.1"/>
    <property type="molecule type" value="Genomic_DNA"/>
</dbReference>
<feature type="region of interest" description="Disordered" evidence="1">
    <location>
        <begin position="49"/>
        <end position="86"/>
    </location>
</feature>
<dbReference type="AlphaFoldDB" id="Q6K2F5"/>
<evidence type="ECO:0000313" key="2">
    <source>
        <dbReference type="EMBL" id="BAD23661.1"/>
    </source>
</evidence>